<sequence length="407" mass="45037">MEYQVERRFKNPIISGIVATIIALLIACIGWPIWGLIAKAFISNLASVGLAQVDAKAASQYIKDFTEGTFFWMSINSWVWFTLIFGNYGKYAKTKKQPIAGLRYTILAFLAGALGMIVLIGFIGIWWKPFNLATLFMPKTAEEVLLATEGWAAGNFYAVPVLICQIPIVSIFGKWPFAGKVSAPWDGFGAMMTTTAIAIVVWLAMVIPSFLKFQLGAGEAATITPMGSWPSVLAFCQIFIFLFLFPAIGGEQYPYKLFTEKQPWKGLIGIIIAWAGALGIRALLRIVLAPLDLLNGQPVDLVITSLVLSIITTALLWHHQFFDYPGEDLVKSSASRSLIRLAIVVVLGTIMGLIWMKTYKLLPFGANNMGLGYATLGLIAGQFVFMMPFLYLNTFFDKWPLIKQIKK</sequence>
<organism evidence="2 3">
    <name type="scientific">Clostridium homopropionicum DSM 5847</name>
    <dbReference type="NCBI Taxonomy" id="1121318"/>
    <lineage>
        <taxon>Bacteria</taxon>
        <taxon>Bacillati</taxon>
        <taxon>Bacillota</taxon>
        <taxon>Clostridia</taxon>
        <taxon>Eubacteriales</taxon>
        <taxon>Clostridiaceae</taxon>
        <taxon>Clostridium</taxon>
    </lineage>
</organism>
<feature type="transmembrane region" description="Helical" evidence="1">
    <location>
        <begin position="12"/>
        <end position="34"/>
    </location>
</feature>
<reference evidence="3" key="1">
    <citation type="submission" date="2015-08" db="EMBL/GenBank/DDBJ databases">
        <title>Genome sequence of the strict anaerobe Clostridium homopropionicum LuHBu1 (DSM 5847T).</title>
        <authorList>
            <person name="Poehlein A."/>
            <person name="Beck M."/>
            <person name="Schiel-Bengelsdorf B."/>
            <person name="Bengelsdorf F.R."/>
            <person name="Daniel R."/>
            <person name="Duerre P."/>
        </authorList>
    </citation>
    <scope>NUCLEOTIDE SEQUENCE [LARGE SCALE GENOMIC DNA]</scope>
    <source>
        <strain evidence="3">DSM 5847</strain>
    </source>
</reference>
<dbReference type="PROSITE" id="PS51257">
    <property type="entry name" value="PROKAR_LIPOPROTEIN"/>
    <property type="match status" value="1"/>
</dbReference>
<keyword evidence="1" id="KW-1133">Transmembrane helix</keyword>
<evidence type="ECO:0000313" key="3">
    <source>
        <dbReference type="Proteomes" id="UP000037043"/>
    </source>
</evidence>
<keyword evidence="3" id="KW-1185">Reference proteome</keyword>
<evidence type="ECO:0000256" key="1">
    <source>
        <dbReference type="SAM" id="Phobius"/>
    </source>
</evidence>
<keyword evidence="1" id="KW-0472">Membrane</keyword>
<feature type="transmembrane region" description="Helical" evidence="1">
    <location>
        <begin position="266"/>
        <end position="287"/>
    </location>
</feature>
<feature type="transmembrane region" description="Helical" evidence="1">
    <location>
        <begin position="338"/>
        <end position="356"/>
    </location>
</feature>
<feature type="transmembrane region" description="Helical" evidence="1">
    <location>
        <begin position="227"/>
        <end position="245"/>
    </location>
</feature>
<keyword evidence="1" id="KW-0812">Transmembrane</keyword>
<proteinExistence type="predicted"/>
<dbReference type="RefSeq" id="WP_052222147.1">
    <property type="nucleotide sequence ID" value="NZ_LHUR01000031.1"/>
</dbReference>
<dbReference type="Proteomes" id="UP000037043">
    <property type="component" value="Unassembled WGS sequence"/>
</dbReference>
<feature type="transmembrane region" description="Helical" evidence="1">
    <location>
        <begin position="101"/>
        <end position="127"/>
    </location>
</feature>
<feature type="transmembrane region" description="Helical" evidence="1">
    <location>
        <begin position="187"/>
        <end position="207"/>
    </location>
</feature>
<feature type="transmembrane region" description="Helical" evidence="1">
    <location>
        <begin position="70"/>
        <end position="89"/>
    </location>
</feature>
<evidence type="ECO:0000313" key="2">
    <source>
        <dbReference type="EMBL" id="KOA18923.1"/>
    </source>
</evidence>
<feature type="transmembrane region" description="Helical" evidence="1">
    <location>
        <begin position="299"/>
        <end position="317"/>
    </location>
</feature>
<dbReference type="AlphaFoldDB" id="A0A0L6Z7Z6"/>
<gene>
    <name evidence="2" type="ORF">CLHOM_26630</name>
</gene>
<dbReference type="PATRIC" id="fig|1121318.3.peg.2676"/>
<protein>
    <submittedName>
        <fullName evidence="2">Uncharacterized protein</fullName>
    </submittedName>
</protein>
<name>A0A0L6Z7Z6_9CLOT</name>
<accession>A0A0L6Z7Z6</accession>
<dbReference type="EMBL" id="LHUR01000031">
    <property type="protein sequence ID" value="KOA18923.1"/>
    <property type="molecule type" value="Genomic_DNA"/>
</dbReference>
<comment type="caution">
    <text evidence="2">The sequence shown here is derived from an EMBL/GenBank/DDBJ whole genome shotgun (WGS) entry which is preliminary data.</text>
</comment>
<feature type="transmembrane region" description="Helical" evidence="1">
    <location>
        <begin position="376"/>
        <end position="396"/>
    </location>
</feature>
<feature type="transmembrane region" description="Helical" evidence="1">
    <location>
        <begin position="156"/>
        <end position="175"/>
    </location>
</feature>